<proteinExistence type="predicted"/>
<evidence type="ECO:0000256" key="1">
    <source>
        <dbReference type="SAM" id="Phobius"/>
    </source>
</evidence>
<accession>A0A7Z0SDJ8</accession>
<evidence type="ECO:0000313" key="2">
    <source>
        <dbReference type="EMBL" id="NYT46777.1"/>
    </source>
</evidence>
<dbReference type="Proteomes" id="UP000537890">
    <property type="component" value="Unassembled WGS sequence"/>
</dbReference>
<protein>
    <submittedName>
        <fullName evidence="2">Uncharacterized protein</fullName>
    </submittedName>
</protein>
<gene>
    <name evidence="2" type="ORF">H0A75_03165</name>
</gene>
<feature type="transmembrane region" description="Helical" evidence="1">
    <location>
        <begin position="13"/>
        <end position="35"/>
    </location>
</feature>
<evidence type="ECO:0000313" key="3">
    <source>
        <dbReference type="Proteomes" id="UP000537890"/>
    </source>
</evidence>
<reference evidence="2 3" key="1">
    <citation type="submission" date="2020-05" db="EMBL/GenBank/DDBJ databases">
        <title>Horizontal transmission and recombination maintain forever young bacterial symbiont genomes.</title>
        <authorList>
            <person name="Russell S.L."/>
            <person name="Pepper-Tunick E."/>
            <person name="Svedberg J."/>
            <person name="Byrne A."/>
            <person name="Ruelas Castillo J."/>
            <person name="Vollmers C."/>
            <person name="Beinart R.A."/>
            <person name="Corbett-Detig R."/>
        </authorList>
    </citation>
    <scope>NUCLEOTIDE SEQUENCE [LARGE SCALE GENOMIC DNA]</scope>
    <source>
        <strain evidence="2">4727-3</strain>
    </source>
</reference>
<keyword evidence="1" id="KW-1133">Transmembrane helix</keyword>
<keyword evidence="1" id="KW-0472">Membrane</keyword>
<sequence>MKHTSRGFLSTDFLLIAALLKQLRSLLCVCISALLSTKISLNKKQHP</sequence>
<keyword evidence="1" id="KW-0812">Transmembrane</keyword>
<comment type="caution">
    <text evidence="2">The sequence shown here is derived from an EMBL/GenBank/DDBJ whole genome shotgun (WGS) entry which is preliminary data.</text>
</comment>
<organism evidence="2 3">
    <name type="scientific">Candidatus Methanofishera endochildressiae</name>
    <dbReference type="NCBI Taxonomy" id="2738884"/>
    <lineage>
        <taxon>Bacteria</taxon>
        <taxon>Pseudomonadati</taxon>
        <taxon>Pseudomonadota</taxon>
        <taxon>Gammaproteobacteria</taxon>
        <taxon>Candidatus Methanofishera</taxon>
    </lineage>
</organism>
<dbReference type="EMBL" id="JACCHS010000039">
    <property type="protein sequence ID" value="NYT46777.1"/>
    <property type="molecule type" value="Genomic_DNA"/>
</dbReference>
<dbReference type="AlphaFoldDB" id="A0A7Z0SDJ8"/>
<name>A0A7Z0SDJ8_9GAMM</name>